<dbReference type="PANTHER" id="PTHR13847">
    <property type="entry name" value="SARCOSINE DEHYDROGENASE-RELATED"/>
    <property type="match status" value="1"/>
</dbReference>
<dbReference type="KEGG" id="ajg:KKR91_01485"/>
<evidence type="ECO:0000256" key="2">
    <source>
        <dbReference type="ARBA" id="ARBA00009410"/>
    </source>
</evidence>
<sequence length="385" mass="41222">MNLPHHSSRRYDVVVVGAGIVGLAHAYEGLRQGARVLVIDQATGVTGASVRNFGHACLTPQTGIAAGFANEARNRWLELADQVGFFARESGTTIVARREEELAVLQEFTAVAGPEHSRMLTADELLAKVPVATEGVLGGAWLPADLQVDPREAAPEIAAWLATQGVDFAWRTRVAAVSSGHVETTRGTIAADMIVVATNHDLDRLYPEIAERIGIVRCRLHMLKAAPTLRMPLATPLLTGWSLLRYSGFAAQPSAPALRERLAREQPAGISYDLNQMYTSPPDGSLIVGDTHERSIDSPPFQSEAGFDLLIGETKTLFGLTDLPVLERWQGVYASAPTQEFVLEEPAPGVHVVTVATGIGMTTALGIAPHTFARSTTASAVRTLV</sequence>
<evidence type="ECO:0000313" key="7">
    <source>
        <dbReference type="Proteomes" id="UP000676885"/>
    </source>
</evidence>
<name>A0A975M5L9_9MICC</name>
<evidence type="ECO:0000259" key="5">
    <source>
        <dbReference type="Pfam" id="PF01266"/>
    </source>
</evidence>
<dbReference type="RefSeq" id="WP_210231451.1">
    <property type="nucleotide sequence ID" value="NZ_CP076022.1"/>
</dbReference>
<dbReference type="Gene3D" id="3.30.9.10">
    <property type="entry name" value="D-Amino Acid Oxidase, subunit A, domain 2"/>
    <property type="match status" value="1"/>
</dbReference>
<proteinExistence type="inferred from homology"/>
<accession>A0A975M5L9</accession>
<evidence type="ECO:0000256" key="4">
    <source>
        <dbReference type="ARBA" id="ARBA00023002"/>
    </source>
</evidence>
<dbReference type="AlphaFoldDB" id="A0A975M5L9"/>
<comment type="similarity">
    <text evidence="2">Belongs to the DadA oxidoreductase family.</text>
</comment>
<comment type="cofactor">
    <cofactor evidence="1">
        <name>FAD</name>
        <dbReference type="ChEBI" id="CHEBI:57692"/>
    </cofactor>
</comment>
<dbReference type="Pfam" id="PF01266">
    <property type="entry name" value="DAO"/>
    <property type="match status" value="1"/>
</dbReference>
<protein>
    <submittedName>
        <fullName evidence="6">TIGR03364 family FAD-dependent oxidoreductase</fullName>
    </submittedName>
</protein>
<feature type="domain" description="FAD dependent oxidoreductase" evidence="5">
    <location>
        <begin position="12"/>
        <end position="368"/>
    </location>
</feature>
<dbReference type="GO" id="GO:0016491">
    <property type="term" value="F:oxidoreductase activity"/>
    <property type="evidence" value="ECO:0007669"/>
    <property type="project" value="UniProtKB-KW"/>
</dbReference>
<evidence type="ECO:0000313" key="6">
    <source>
        <dbReference type="EMBL" id="QWC10357.1"/>
    </source>
</evidence>
<dbReference type="GO" id="GO:0005737">
    <property type="term" value="C:cytoplasm"/>
    <property type="evidence" value="ECO:0007669"/>
    <property type="project" value="TreeGrafter"/>
</dbReference>
<keyword evidence="3" id="KW-0285">Flavoprotein</keyword>
<keyword evidence="7" id="KW-1185">Reference proteome</keyword>
<keyword evidence="4" id="KW-0560">Oxidoreductase</keyword>
<dbReference type="InterPro" id="IPR036188">
    <property type="entry name" value="FAD/NAD-bd_sf"/>
</dbReference>
<organism evidence="6 7">
    <name type="scientific">Arthrobacter jiangjiafuii</name>
    <dbReference type="NCBI Taxonomy" id="2817475"/>
    <lineage>
        <taxon>Bacteria</taxon>
        <taxon>Bacillati</taxon>
        <taxon>Actinomycetota</taxon>
        <taxon>Actinomycetes</taxon>
        <taxon>Micrococcales</taxon>
        <taxon>Micrococcaceae</taxon>
        <taxon>Arthrobacter</taxon>
    </lineage>
</organism>
<gene>
    <name evidence="6" type="ORF">KKR91_01485</name>
</gene>
<evidence type="ECO:0000256" key="1">
    <source>
        <dbReference type="ARBA" id="ARBA00001974"/>
    </source>
</evidence>
<dbReference type="EMBL" id="CP076022">
    <property type="protein sequence ID" value="QWC10357.1"/>
    <property type="molecule type" value="Genomic_DNA"/>
</dbReference>
<dbReference type="Gene3D" id="3.50.50.60">
    <property type="entry name" value="FAD/NAD(P)-binding domain"/>
    <property type="match status" value="1"/>
</dbReference>
<dbReference type="NCBIfam" id="TIGR03364">
    <property type="entry name" value="HpnW_proposed"/>
    <property type="match status" value="1"/>
</dbReference>
<dbReference type="InterPro" id="IPR006076">
    <property type="entry name" value="FAD-dep_OxRdtase"/>
</dbReference>
<dbReference type="Proteomes" id="UP000676885">
    <property type="component" value="Chromosome"/>
</dbReference>
<dbReference type="InterPro" id="IPR017741">
    <property type="entry name" value="FAD-dependent_OxRdtase_HpnW"/>
</dbReference>
<reference evidence="6 7" key="1">
    <citation type="submission" date="2021-05" db="EMBL/GenBank/DDBJ databases">
        <title>Novel species in genus Arthrobacter.</title>
        <authorList>
            <person name="Zhang G."/>
        </authorList>
    </citation>
    <scope>NUCLEOTIDE SEQUENCE [LARGE SCALE GENOMIC DNA]</scope>
    <source>
        <strain evidence="7">zg-ZUI227</strain>
    </source>
</reference>
<dbReference type="SUPFAM" id="SSF51905">
    <property type="entry name" value="FAD/NAD(P)-binding domain"/>
    <property type="match status" value="1"/>
</dbReference>
<evidence type="ECO:0000256" key="3">
    <source>
        <dbReference type="ARBA" id="ARBA00022630"/>
    </source>
</evidence>
<dbReference type="PANTHER" id="PTHR13847:SF286">
    <property type="entry name" value="D-AMINO ACID DEHYDROGENASE"/>
    <property type="match status" value="1"/>
</dbReference>